<sequence>MLRRVHSFLARSTSFKSHPFIHQRYNYSFPVNSQERFDPLLFSNHHDDTTTIFKTSCLKRAQFHTNFLKRYSSSVGDNGTSDHDESVLLENNSAVNIQKIREEQQTKILLSKQNSQSLRETFSARPSYSYSKEEMDQFSSTFMELALTQISLDDLDSSLENVEFCLNRLYGHIDGSSNNELHLLEKKIQFMEMKGFLLVSKEQLQEAKNAFEEIIKLEPNHYLAWFHLADLNCSMSRFDTALECCKKAVEIHNNMTPNSKEKLHEDLQPHWTSLFHNLGEYEKRDEKIQEMYHKYHAGEFGPICTTPSMTNVWQFPKLEGHFVRDAFRVHDCKKLQDFGVNANSIQVLVFEFYDLIGEHTVKYVFVCYDEQNDKEFRFSLGSYKSTWDVVKEIREKDGIPMSPNERTFHLDCYHENGHVGYGFCSGPIEGPLPFYDKVKNGVIEILKEGDHGFDLEVAVHGGTSTK</sequence>
<accession>A0AA88KNN9</accession>
<evidence type="ECO:0000256" key="3">
    <source>
        <dbReference type="PROSITE-ProRule" id="PRU00339"/>
    </source>
</evidence>
<dbReference type="PROSITE" id="PS50005">
    <property type="entry name" value="TPR"/>
    <property type="match status" value="1"/>
</dbReference>
<gene>
    <name evidence="4" type="ORF">C9374_004773</name>
</gene>
<dbReference type="PANTHER" id="PTHR44943">
    <property type="entry name" value="CELLULOSE SYNTHASE OPERON PROTEIN C"/>
    <property type="match status" value="1"/>
</dbReference>
<dbReference type="InterPro" id="IPR051685">
    <property type="entry name" value="Ycf3/AcsC/BcsC/TPR_MFPF"/>
</dbReference>
<keyword evidence="1" id="KW-0677">Repeat</keyword>
<organism evidence="4 5">
    <name type="scientific">Naegleria lovaniensis</name>
    <name type="common">Amoeba</name>
    <dbReference type="NCBI Taxonomy" id="51637"/>
    <lineage>
        <taxon>Eukaryota</taxon>
        <taxon>Discoba</taxon>
        <taxon>Heterolobosea</taxon>
        <taxon>Tetramitia</taxon>
        <taxon>Eutetramitia</taxon>
        <taxon>Vahlkampfiidae</taxon>
        <taxon>Naegleria</taxon>
    </lineage>
</organism>
<evidence type="ECO:0000313" key="5">
    <source>
        <dbReference type="Proteomes" id="UP000816034"/>
    </source>
</evidence>
<dbReference type="Pfam" id="PF13181">
    <property type="entry name" value="TPR_8"/>
    <property type="match status" value="1"/>
</dbReference>
<evidence type="ECO:0000256" key="1">
    <source>
        <dbReference type="ARBA" id="ARBA00022737"/>
    </source>
</evidence>
<dbReference type="EMBL" id="PYSW02000022">
    <property type="protein sequence ID" value="KAG2382806.1"/>
    <property type="molecule type" value="Genomic_DNA"/>
</dbReference>
<dbReference type="GeneID" id="68097228"/>
<dbReference type="Proteomes" id="UP000816034">
    <property type="component" value="Unassembled WGS sequence"/>
</dbReference>
<comment type="caution">
    <text evidence="4">The sequence shown here is derived from an EMBL/GenBank/DDBJ whole genome shotgun (WGS) entry which is preliminary data.</text>
</comment>
<evidence type="ECO:0000313" key="4">
    <source>
        <dbReference type="EMBL" id="KAG2382806.1"/>
    </source>
</evidence>
<dbReference type="SMART" id="SM00028">
    <property type="entry name" value="TPR"/>
    <property type="match status" value="2"/>
</dbReference>
<feature type="repeat" description="TPR" evidence="3">
    <location>
        <begin position="188"/>
        <end position="221"/>
    </location>
</feature>
<evidence type="ECO:0000256" key="2">
    <source>
        <dbReference type="ARBA" id="ARBA00022803"/>
    </source>
</evidence>
<dbReference type="SUPFAM" id="SSF48452">
    <property type="entry name" value="TPR-like"/>
    <property type="match status" value="1"/>
</dbReference>
<name>A0AA88KNN9_NAELO</name>
<keyword evidence="2 3" id="KW-0802">TPR repeat</keyword>
<dbReference type="Gene3D" id="1.25.40.10">
    <property type="entry name" value="Tetratricopeptide repeat domain"/>
    <property type="match status" value="1"/>
</dbReference>
<dbReference type="InterPro" id="IPR011990">
    <property type="entry name" value="TPR-like_helical_dom_sf"/>
</dbReference>
<dbReference type="AlphaFoldDB" id="A0AA88KNN9"/>
<reference evidence="4 5" key="1">
    <citation type="journal article" date="2018" name="BMC Genomics">
        <title>The genome of Naegleria lovaniensis, the basis for a comparative approach to unravel pathogenicity factors of the human pathogenic amoeba N. fowleri.</title>
        <authorList>
            <person name="Liechti N."/>
            <person name="Schurch N."/>
            <person name="Bruggmann R."/>
            <person name="Wittwer M."/>
        </authorList>
    </citation>
    <scope>NUCLEOTIDE SEQUENCE [LARGE SCALE GENOMIC DNA]</scope>
    <source>
        <strain evidence="4 5">ATCC 30569</strain>
    </source>
</reference>
<dbReference type="InterPro" id="IPR019734">
    <property type="entry name" value="TPR_rpt"/>
</dbReference>
<proteinExistence type="predicted"/>
<dbReference type="RefSeq" id="XP_044548485.1">
    <property type="nucleotide sequence ID" value="XM_044694449.1"/>
</dbReference>
<protein>
    <submittedName>
        <fullName evidence="4">Uncharacterized protein</fullName>
    </submittedName>
</protein>
<keyword evidence="5" id="KW-1185">Reference proteome</keyword>
<dbReference type="PANTHER" id="PTHR44943:SF4">
    <property type="entry name" value="TPR REPEAT-CONTAINING PROTEIN MJ0798"/>
    <property type="match status" value="1"/>
</dbReference>